<dbReference type="CDD" id="cd06577">
    <property type="entry name" value="PASTA_pknB"/>
    <property type="match status" value="1"/>
</dbReference>
<reference evidence="3 4" key="1">
    <citation type="submission" date="2019-04" db="EMBL/GenBank/DDBJ databases">
        <title>Herbidospora sp. NEAU-GS14.nov., a novel actinomycete isolated from soil.</title>
        <authorList>
            <person name="Han L."/>
        </authorList>
    </citation>
    <scope>NUCLEOTIDE SEQUENCE [LARGE SCALE GENOMIC DNA]</scope>
    <source>
        <strain evidence="3 4">NEAU-GS14</strain>
    </source>
</reference>
<feature type="domain" description="PASTA" evidence="2">
    <location>
        <begin position="57"/>
        <end position="119"/>
    </location>
</feature>
<evidence type="ECO:0000259" key="2">
    <source>
        <dbReference type="PROSITE" id="PS51178"/>
    </source>
</evidence>
<keyword evidence="4" id="KW-1185">Reference proteome</keyword>
<gene>
    <name evidence="3" type="ORF">FDA94_05980</name>
</gene>
<dbReference type="PROSITE" id="PS51178">
    <property type="entry name" value="PASTA"/>
    <property type="match status" value="1"/>
</dbReference>
<dbReference type="AlphaFoldDB" id="A0A4U3MLN6"/>
<dbReference type="Pfam" id="PF03793">
    <property type="entry name" value="PASTA"/>
    <property type="match status" value="1"/>
</dbReference>
<dbReference type="Gene3D" id="3.30.10.20">
    <property type="match status" value="1"/>
</dbReference>
<proteinExistence type="predicted"/>
<sequence length="119" mass="12905">MNDTAPLLRERDRSSVIMALALATLILGGGCGVLISSVDGYYASRAEAREQLVRKGGTMPDVTGMKWAEAVERLQGSGYWLLNRSGVTFADQSRFVTRQDPAAGTQVPFSSRITLHTDN</sequence>
<dbReference type="RefSeq" id="WP_137246006.1">
    <property type="nucleotide sequence ID" value="NZ_SZQA01000003.1"/>
</dbReference>
<dbReference type="InterPro" id="IPR005543">
    <property type="entry name" value="PASTA_dom"/>
</dbReference>
<dbReference type="SUPFAM" id="SSF54184">
    <property type="entry name" value="Penicillin-binding protein 2x (pbp-2x), c-terminal domain"/>
    <property type="match status" value="1"/>
</dbReference>
<keyword evidence="1" id="KW-1133">Transmembrane helix</keyword>
<comment type="caution">
    <text evidence="3">The sequence shown here is derived from an EMBL/GenBank/DDBJ whole genome shotgun (WGS) entry which is preliminary data.</text>
</comment>
<feature type="transmembrane region" description="Helical" evidence="1">
    <location>
        <begin position="16"/>
        <end position="35"/>
    </location>
</feature>
<protein>
    <submittedName>
        <fullName evidence="3">PASTA domain-containing protein</fullName>
    </submittedName>
</protein>
<dbReference type="OrthoDB" id="3537190at2"/>
<dbReference type="Proteomes" id="UP000308705">
    <property type="component" value="Unassembled WGS sequence"/>
</dbReference>
<evidence type="ECO:0000313" key="3">
    <source>
        <dbReference type="EMBL" id="TKK90538.1"/>
    </source>
</evidence>
<keyword evidence="1" id="KW-0472">Membrane</keyword>
<accession>A0A4U3MLN6</accession>
<keyword evidence="1" id="KW-0812">Transmembrane</keyword>
<dbReference type="SMART" id="SM00740">
    <property type="entry name" value="PASTA"/>
    <property type="match status" value="1"/>
</dbReference>
<name>A0A4U3MLN6_9ACTN</name>
<evidence type="ECO:0000313" key="4">
    <source>
        <dbReference type="Proteomes" id="UP000308705"/>
    </source>
</evidence>
<evidence type="ECO:0000256" key="1">
    <source>
        <dbReference type="SAM" id="Phobius"/>
    </source>
</evidence>
<organism evidence="3 4">
    <name type="scientific">Herbidospora galbida</name>
    <dbReference type="NCBI Taxonomy" id="2575442"/>
    <lineage>
        <taxon>Bacteria</taxon>
        <taxon>Bacillati</taxon>
        <taxon>Actinomycetota</taxon>
        <taxon>Actinomycetes</taxon>
        <taxon>Streptosporangiales</taxon>
        <taxon>Streptosporangiaceae</taxon>
        <taxon>Herbidospora</taxon>
    </lineage>
</organism>
<dbReference type="EMBL" id="SZQA01000003">
    <property type="protein sequence ID" value="TKK90538.1"/>
    <property type="molecule type" value="Genomic_DNA"/>
</dbReference>